<evidence type="ECO:0000313" key="2">
    <source>
        <dbReference type="Proteomes" id="UP000479710"/>
    </source>
</evidence>
<organism evidence="1 2">
    <name type="scientific">Oryza meyeriana var. granulata</name>
    <dbReference type="NCBI Taxonomy" id="110450"/>
    <lineage>
        <taxon>Eukaryota</taxon>
        <taxon>Viridiplantae</taxon>
        <taxon>Streptophyta</taxon>
        <taxon>Embryophyta</taxon>
        <taxon>Tracheophyta</taxon>
        <taxon>Spermatophyta</taxon>
        <taxon>Magnoliopsida</taxon>
        <taxon>Liliopsida</taxon>
        <taxon>Poales</taxon>
        <taxon>Poaceae</taxon>
        <taxon>BOP clade</taxon>
        <taxon>Oryzoideae</taxon>
        <taxon>Oryzeae</taxon>
        <taxon>Oryzinae</taxon>
        <taxon>Oryza</taxon>
        <taxon>Oryza meyeriana</taxon>
    </lineage>
</organism>
<gene>
    <name evidence="1" type="ORF">E2562_022998</name>
</gene>
<comment type="caution">
    <text evidence="1">The sequence shown here is derived from an EMBL/GenBank/DDBJ whole genome shotgun (WGS) entry which is preliminary data.</text>
</comment>
<accession>A0A6G1EYB4</accession>
<protein>
    <submittedName>
        <fullName evidence="1">Uncharacterized protein</fullName>
    </submittedName>
</protein>
<reference evidence="1 2" key="1">
    <citation type="submission" date="2019-11" db="EMBL/GenBank/DDBJ databases">
        <title>Whole genome sequence of Oryza granulata.</title>
        <authorList>
            <person name="Li W."/>
        </authorList>
    </citation>
    <scope>NUCLEOTIDE SEQUENCE [LARGE SCALE GENOMIC DNA]</scope>
    <source>
        <strain evidence="2">cv. Menghai</strain>
        <tissue evidence="1">Leaf</tissue>
    </source>
</reference>
<proteinExistence type="predicted"/>
<evidence type="ECO:0000313" key="1">
    <source>
        <dbReference type="EMBL" id="KAF0929640.1"/>
    </source>
</evidence>
<dbReference type="Proteomes" id="UP000479710">
    <property type="component" value="Unassembled WGS sequence"/>
</dbReference>
<sequence length="103" mass="10716">MRGVTIQSTHGLVYVPPGAAVVLVPWPRPASGGGPLHHHGLIYAPPGAAIALVPWPRRAGGRGPFHHHGLVCVPPGATVALRSDLPPPRFLPCQARSPSLSEP</sequence>
<dbReference type="AlphaFoldDB" id="A0A6G1EYB4"/>
<name>A0A6G1EYB4_9ORYZ</name>
<dbReference type="EMBL" id="SPHZ02000002">
    <property type="protein sequence ID" value="KAF0929640.1"/>
    <property type="molecule type" value="Genomic_DNA"/>
</dbReference>
<keyword evidence="2" id="KW-1185">Reference proteome</keyword>